<gene>
    <name evidence="8" type="ORF">C7438_0304</name>
</gene>
<comment type="similarity">
    <text evidence="2 7">Belongs to the UPF0056 (MarC) family.</text>
</comment>
<feature type="transmembrane region" description="Helical" evidence="7">
    <location>
        <begin position="43"/>
        <end position="65"/>
    </location>
</feature>
<reference evidence="8 9" key="1">
    <citation type="submission" date="2018-10" db="EMBL/GenBank/DDBJ databases">
        <title>Genomic Encyclopedia of Type Strains, Phase IV (KMG-IV): sequencing the most valuable type-strain genomes for metagenomic binning, comparative biology and taxonomic classification.</title>
        <authorList>
            <person name="Goeker M."/>
        </authorList>
    </citation>
    <scope>NUCLEOTIDE SEQUENCE [LARGE SCALE GENOMIC DNA]</scope>
    <source>
        <strain evidence="8 9">DSM 22653</strain>
    </source>
</reference>
<dbReference type="RefSeq" id="WP_170143471.1">
    <property type="nucleotide sequence ID" value="NZ_RBIJ01000001.1"/>
</dbReference>
<evidence type="ECO:0000313" key="9">
    <source>
        <dbReference type="Proteomes" id="UP000267019"/>
    </source>
</evidence>
<dbReference type="InterPro" id="IPR002771">
    <property type="entry name" value="Multi_antbiot-R_MarC"/>
</dbReference>
<dbReference type="PANTHER" id="PTHR33508">
    <property type="entry name" value="UPF0056 MEMBRANE PROTEIN YHCE"/>
    <property type="match status" value="1"/>
</dbReference>
<keyword evidence="9" id="KW-1185">Reference proteome</keyword>
<accession>A0A660L618</accession>
<feature type="transmembrane region" description="Helical" evidence="7">
    <location>
        <begin position="72"/>
        <end position="89"/>
    </location>
</feature>
<organism evidence="8 9">
    <name type="scientific">Brockia lithotrophica</name>
    <dbReference type="NCBI Taxonomy" id="933949"/>
    <lineage>
        <taxon>Bacteria</taxon>
        <taxon>Bacillati</taxon>
        <taxon>Bacillota</taxon>
        <taxon>Bacilli</taxon>
        <taxon>Bacillales</taxon>
        <taxon>Bacillales Family X. Incertae Sedis</taxon>
        <taxon>Brockia</taxon>
    </lineage>
</organism>
<protein>
    <recommendedName>
        <fullName evidence="7">UPF0056 membrane protein</fullName>
    </recommendedName>
</protein>
<dbReference type="Proteomes" id="UP000267019">
    <property type="component" value="Unassembled WGS sequence"/>
</dbReference>
<dbReference type="GO" id="GO:0005886">
    <property type="term" value="C:plasma membrane"/>
    <property type="evidence" value="ECO:0007669"/>
    <property type="project" value="UniProtKB-SubCell"/>
</dbReference>
<dbReference type="EMBL" id="RBIJ01000001">
    <property type="protein sequence ID" value="RKQ88664.1"/>
    <property type="molecule type" value="Genomic_DNA"/>
</dbReference>
<comment type="caution">
    <text evidence="7">Lacks conserved residue(s) required for the propagation of feature annotation.</text>
</comment>
<keyword evidence="5 7" id="KW-1133">Transmembrane helix</keyword>
<sequence>MLSFAIKVFLALFAVMNPFPNVTLFLALTENLDNAARKAVARRAVVAAALLGLPFVVFGAGILAVLGISLDAFRVTGGIVLFTIAYSLLKGSASPVHAPHGVEHEEVAGQDDVALVPLAVPLLTGPGTMTTLTVYGGAPWSMWDHKAIVAAAFLVVLALTYAFFREAERLQAALSPSVFRLVARVMGLVLAALAVQMAGEGVRGFLGPSPA</sequence>
<dbReference type="NCBIfam" id="TIGR00427">
    <property type="entry name" value="NAAT family transporter"/>
    <property type="match status" value="1"/>
</dbReference>
<evidence type="ECO:0000256" key="7">
    <source>
        <dbReference type="RuleBase" id="RU362048"/>
    </source>
</evidence>
<feature type="transmembrane region" description="Helical" evidence="7">
    <location>
        <begin position="147"/>
        <end position="164"/>
    </location>
</feature>
<feature type="transmembrane region" description="Helical" evidence="7">
    <location>
        <begin position="185"/>
        <end position="206"/>
    </location>
</feature>
<keyword evidence="6 7" id="KW-0472">Membrane</keyword>
<evidence type="ECO:0000256" key="5">
    <source>
        <dbReference type="ARBA" id="ARBA00022989"/>
    </source>
</evidence>
<evidence type="ECO:0000256" key="3">
    <source>
        <dbReference type="ARBA" id="ARBA00022475"/>
    </source>
</evidence>
<evidence type="ECO:0000313" key="8">
    <source>
        <dbReference type="EMBL" id="RKQ88664.1"/>
    </source>
</evidence>
<dbReference type="AlphaFoldDB" id="A0A660L618"/>
<evidence type="ECO:0000256" key="1">
    <source>
        <dbReference type="ARBA" id="ARBA00004651"/>
    </source>
</evidence>
<comment type="caution">
    <text evidence="8">The sequence shown here is derived from an EMBL/GenBank/DDBJ whole genome shotgun (WGS) entry which is preliminary data.</text>
</comment>
<comment type="subcellular location">
    <subcellularLocation>
        <location evidence="1 7">Cell membrane</location>
        <topology evidence="1 7">Multi-pass membrane protein</topology>
    </subcellularLocation>
</comment>
<keyword evidence="4 7" id="KW-0812">Transmembrane</keyword>
<dbReference type="PANTHER" id="PTHR33508:SF1">
    <property type="entry name" value="UPF0056 MEMBRANE PROTEIN YHCE"/>
    <property type="match status" value="1"/>
</dbReference>
<name>A0A660L618_9BACL</name>
<evidence type="ECO:0000256" key="2">
    <source>
        <dbReference type="ARBA" id="ARBA00009784"/>
    </source>
</evidence>
<dbReference type="Pfam" id="PF01914">
    <property type="entry name" value="MarC"/>
    <property type="match status" value="1"/>
</dbReference>
<proteinExistence type="inferred from homology"/>
<evidence type="ECO:0000256" key="4">
    <source>
        <dbReference type="ARBA" id="ARBA00022692"/>
    </source>
</evidence>
<keyword evidence="3" id="KW-1003">Cell membrane</keyword>
<evidence type="ECO:0000256" key="6">
    <source>
        <dbReference type="ARBA" id="ARBA00023136"/>
    </source>
</evidence>